<keyword evidence="3" id="KW-0645">Protease</keyword>
<dbReference type="SUPFAM" id="SSF53474">
    <property type="entry name" value="alpha/beta-Hydrolases"/>
    <property type="match status" value="1"/>
</dbReference>
<dbReference type="OrthoDB" id="63034at2"/>
<feature type="domain" description="Serine aminopeptidase S33" evidence="2">
    <location>
        <begin position="50"/>
        <end position="169"/>
    </location>
</feature>
<accession>A0A1M4RVW0</accession>
<dbReference type="STRING" id="1892869.ACGLYG10_0325"/>
<comment type="similarity">
    <text evidence="1">Belongs to the AB hydrolase superfamily.</text>
</comment>
<dbReference type="EMBL" id="FQTT01000001">
    <property type="protein sequence ID" value="SHE24125.1"/>
    <property type="molecule type" value="Genomic_DNA"/>
</dbReference>
<dbReference type="InterPro" id="IPR029058">
    <property type="entry name" value="AB_hydrolase_fold"/>
</dbReference>
<keyword evidence="4" id="KW-1185">Reference proteome</keyword>
<keyword evidence="3" id="KW-0378">Hydrolase</keyword>
<gene>
    <name evidence="3" type="ORF">ACGLYG10_0325</name>
</gene>
<name>A0A1M4RVW0_9ACTO</name>
<evidence type="ECO:0000259" key="2">
    <source>
        <dbReference type="Pfam" id="PF12146"/>
    </source>
</evidence>
<organism evidence="3 4">
    <name type="scientific">Actinomyces glycerinitolerans</name>
    <dbReference type="NCBI Taxonomy" id="1892869"/>
    <lineage>
        <taxon>Bacteria</taxon>
        <taxon>Bacillati</taxon>
        <taxon>Actinomycetota</taxon>
        <taxon>Actinomycetes</taxon>
        <taxon>Actinomycetales</taxon>
        <taxon>Actinomycetaceae</taxon>
        <taxon>Actinomyces</taxon>
    </lineage>
</organism>
<keyword evidence="3" id="KW-0031">Aminopeptidase</keyword>
<dbReference type="PANTHER" id="PTHR22946">
    <property type="entry name" value="DIENELACTONE HYDROLASE DOMAIN-CONTAINING PROTEIN-RELATED"/>
    <property type="match status" value="1"/>
</dbReference>
<dbReference type="InterPro" id="IPR050261">
    <property type="entry name" value="FrsA_esterase"/>
</dbReference>
<sequence>MTRFPPRHSPRLRRERLDVVSQGAPMEGVLTLPDAAGDGVGATPERRLPLVICCHGFTDSLHGTADVADHLAALGLATYRFTFNGGWAGADMTGMSVLTEVTDLEAVLDAARAGAGADSGPWAGIDPERIALLGKSQGGAVAMLTAARRPAQVAALVAWYPALCIADDLHRGLGSLDGVGETFAWMGQRLGRRYAEDVWDLDVYAQIGSYPGPTLIIHGTDDSLVPVAYGARAAETYTDARFLPIDGADHGFHGADLTKALDATTAHLRTAGLVGDARA</sequence>
<protein>
    <submittedName>
        <fullName evidence="3">Serine aminopeptidase s33</fullName>
    </submittedName>
</protein>
<evidence type="ECO:0000256" key="1">
    <source>
        <dbReference type="ARBA" id="ARBA00008645"/>
    </source>
</evidence>
<dbReference type="Gene3D" id="3.40.50.1820">
    <property type="entry name" value="alpha/beta hydrolase"/>
    <property type="match status" value="1"/>
</dbReference>
<dbReference type="RefSeq" id="WP_073327323.1">
    <property type="nucleotide sequence ID" value="NZ_FQTT01000001.1"/>
</dbReference>
<dbReference type="InterPro" id="IPR022742">
    <property type="entry name" value="Hydrolase_4"/>
</dbReference>
<dbReference type="Proteomes" id="UP000184291">
    <property type="component" value="Unassembled WGS sequence"/>
</dbReference>
<dbReference type="Pfam" id="PF12146">
    <property type="entry name" value="Hydrolase_4"/>
    <property type="match status" value="1"/>
</dbReference>
<dbReference type="AlphaFoldDB" id="A0A1M4RVW0"/>
<dbReference type="GO" id="GO:0004177">
    <property type="term" value="F:aminopeptidase activity"/>
    <property type="evidence" value="ECO:0007669"/>
    <property type="project" value="UniProtKB-KW"/>
</dbReference>
<reference evidence="4" key="1">
    <citation type="submission" date="2016-09" db="EMBL/GenBank/DDBJ databases">
        <authorList>
            <person name="Strepis N."/>
        </authorList>
    </citation>
    <scope>NUCLEOTIDE SEQUENCE [LARGE SCALE GENOMIC DNA]</scope>
</reference>
<evidence type="ECO:0000313" key="3">
    <source>
        <dbReference type="EMBL" id="SHE24125.1"/>
    </source>
</evidence>
<proteinExistence type="inferred from homology"/>
<evidence type="ECO:0000313" key="4">
    <source>
        <dbReference type="Proteomes" id="UP000184291"/>
    </source>
</evidence>